<evidence type="ECO:0000313" key="1">
    <source>
        <dbReference type="EMBL" id="RAP70071.1"/>
    </source>
</evidence>
<protein>
    <submittedName>
        <fullName evidence="1">Uncharacterized protein</fullName>
    </submittedName>
</protein>
<dbReference type="EMBL" id="LJAM02000472">
    <property type="protein sequence ID" value="RAP70071.1"/>
    <property type="molecule type" value="Genomic_DNA"/>
</dbReference>
<reference evidence="1" key="1">
    <citation type="submission" date="2018-04" db="EMBL/GenBank/DDBJ databases">
        <title>Genomes of the Obligate Erwinia dacicola and Facultative Enterobacter sp. OLF Endosymbionts of the Olive Fruit fly, Bactrocera oleae.</title>
        <authorList>
            <person name="Estes A.M."/>
            <person name="Hearn D.J."/>
            <person name="Agarwal S."/>
            <person name="Pierson E.A."/>
            <person name="Dunning-Hotopp J.C."/>
        </authorList>
    </citation>
    <scope>NUCLEOTIDE SEQUENCE [LARGE SCALE GENOMIC DNA]</scope>
    <source>
        <strain evidence="1">Oroville</strain>
    </source>
</reference>
<keyword evidence="2" id="KW-1185">Reference proteome</keyword>
<accession>A0A328TLJ0</accession>
<organism evidence="1 2">
    <name type="scientific">Candidatus Erwinia dacicola</name>
    <dbReference type="NCBI Taxonomy" id="252393"/>
    <lineage>
        <taxon>Bacteria</taxon>
        <taxon>Pseudomonadati</taxon>
        <taxon>Pseudomonadota</taxon>
        <taxon>Gammaproteobacteria</taxon>
        <taxon>Enterobacterales</taxon>
        <taxon>Erwiniaceae</taxon>
        <taxon>Erwinia</taxon>
    </lineage>
</organism>
<dbReference type="AlphaFoldDB" id="A0A328TLJ0"/>
<sequence>MGSMIVEVKTKREFPVPNRRSRQRENIPVEDMPYEAWFHCSGTLIQAT</sequence>
<comment type="caution">
    <text evidence="1">The sequence shown here is derived from an EMBL/GenBank/DDBJ whole genome shotgun (WGS) entry which is preliminary data.</text>
</comment>
<dbReference type="Proteomes" id="UP000244334">
    <property type="component" value="Unassembled WGS sequence"/>
</dbReference>
<name>A0A328TLJ0_9GAMM</name>
<gene>
    <name evidence="1" type="ORF">ACZ87_03133</name>
</gene>
<evidence type="ECO:0000313" key="2">
    <source>
        <dbReference type="Proteomes" id="UP000244334"/>
    </source>
</evidence>
<proteinExistence type="predicted"/>